<name>A0AAW5JTW5_9FIRM</name>
<organism evidence="3 5">
    <name type="scientific">Intestinimonas massiliensis</name>
    <name type="common">ex Afouda et al. 2020</name>
    <dbReference type="NCBI Taxonomy" id="1673721"/>
    <lineage>
        <taxon>Bacteria</taxon>
        <taxon>Bacillati</taxon>
        <taxon>Bacillota</taxon>
        <taxon>Clostridia</taxon>
        <taxon>Eubacteriales</taxon>
        <taxon>Intestinimonas</taxon>
    </lineage>
</organism>
<dbReference type="RefSeq" id="WP_238074458.1">
    <property type="nucleotide sequence ID" value="NZ_JAKNJB010000022.1"/>
</dbReference>
<evidence type="ECO:0000313" key="2">
    <source>
        <dbReference type="EMBL" id="MCG4527905.1"/>
    </source>
</evidence>
<evidence type="ECO:0000313" key="4">
    <source>
        <dbReference type="Proteomes" id="UP001200313"/>
    </source>
</evidence>
<dbReference type="Proteomes" id="UP001200313">
    <property type="component" value="Unassembled WGS sequence"/>
</dbReference>
<keyword evidence="1" id="KW-0472">Membrane</keyword>
<keyword evidence="1" id="KW-1133">Transmembrane helix</keyword>
<protein>
    <submittedName>
        <fullName evidence="3">Stage III sporulation protein AG</fullName>
    </submittedName>
</protein>
<comment type="caution">
    <text evidence="3">The sequence shown here is derived from an EMBL/GenBank/DDBJ whole genome shotgun (WGS) entry which is preliminary data.</text>
</comment>
<keyword evidence="1" id="KW-0812">Transmembrane</keyword>
<reference evidence="2 4" key="1">
    <citation type="submission" date="2022-01" db="EMBL/GenBank/DDBJ databases">
        <title>Collection of gut derived symbiotic bacterial strains cultured from healthy donors.</title>
        <authorList>
            <person name="Lin H."/>
            <person name="Kohout C."/>
            <person name="Waligurski E."/>
            <person name="Pamer E.G."/>
        </authorList>
    </citation>
    <scope>NUCLEOTIDE SEQUENCE [LARGE SCALE GENOMIC DNA]</scope>
    <source>
        <strain evidence="2 4">DFI.3.7</strain>
    </source>
</reference>
<accession>A0AAW5JTW5</accession>
<reference evidence="3" key="2">
    <citation type="submission" date="2022-06" db="EMBL/GenBank/DDBJ databases">
        <title>Isolation of gut microbiota from human fecal samples.</title>
        <authorList>
            <person name="Pamer E.G."/>
            <person name="Barat B."/>
            <person name="Waligurski E."/>
            <person name="Medina S."/>
            <person name="Paddock L."/>
            <person name="Mostad J."/>
        </authorList>
    </citation>
    <scope>NUCLEOTIDE SEQUENCE</scope>
    <source>
        <strain evidence="3">DFI.9.91</strain>
    </source>
</reference>
<dbReference type="EMBL" id="JAKNJB010000022">
    <property type="protein sequence ID" value="MCG4527905.1"/>
    <property type="molecule type" value="Genomic_DNA"/>
</dbReference>
<dbReference type="AlphaFoldDB" id="A0AAW5JTW5"/>
<evidence type="ECO:0000256" key="1">
    <source>
        <dbReference type="SAM" id="Phobius"/>
    </source>
</evidence>
<evidence type="ECO:0000313" key="5">
    <source>
        <dbReference type="Proteomes" id="UP001204562"/>
    </source>
</evidence>
<proteinExistence type="predicted"/>
<dbReference type="Proteomes" id="UP001204562">
    <property type="component" value="Unassembled WGS sequence"/>
</dbReference>
<dbReference type="EMBL" id="JANFYS010000029">
    <property type="protein sequence ID" value="MCQ4771369.1"/>
    <property type="molecule type" value="Genomic_DNA"/>
</dbReference>
<gene>
    <name evidence="2" type="ORF">L0P79_12655</name>
    <name evidence="3" type="ORF">NE579_13045</name>
</gene>
<feature type="transmembrane region" description="Helical" evidence="1">
    <location>
        <begin position="21"/>
        <end position="38"/>
    </location>
</feature>
<sequence>MKKSAEGVVRSGQKLLVLLEKYKFVLLVILTGVVLLTLPDLGGSATAREQAAAMESDGLAFDLDGLERKLADTLSRVEGAGKVSVALTVKTSTRQVLAQDASTSQKEGETEESRSTVVVSQGSGREEAVPLQQIYPQFQGALVVCEGADDPGIRLAMVEAVSALTGLGSDKISICKGK</sequence>
<keyword evidence="4" id="KW-1185">Reference proteome</keyword>
<evidence type="ECO:0000313" key="3">
    <source>
        <dbReference type="EMBL" id="MCQ4771369.1"/>
    </source>
</evidence>